<accession>A0ABX0U9R2</accession>
<dbReference type="EMBL" id="JAASQL010000002">
    <property type="protein sequence ID" value="NIJ45577.1"/>
    <property type="molecule type" value="Genomic_DNA"/>
</dbReference>
<name>A0ABX0U9R2_9FLAO</name>
<dbReference type="RefSeq" id="WP_167187890.1">
    <property type="nucleotide sequence ID" value="NZ_JAASQL010000002.1"/>
</dbReference>
<evidence type="ECO:0000313" key="1">
    <source>
        <dbReference type="EMBL" id="NIJ45577.1"/>
    </source>
</evidence>
<comment type="caution">
    <text evidence="1">The sequence shown here is derived from an EMBL/GenBank/DDBJ whole genome shotgun (WGS) entry which is preliminary data.</text>
</comment>
<gene>
    <name evidence="1" type="ORF">FHR24_002045</name>
</gene>
<dbReference type="Proteomes" id="UP000745859">
    <property type="component" value="Unassembled WGS sequence"/>
</dbReference>
<reference evidence="1 2" key="1">
    <citation type="submission" date="2020-03" db="EMBL/GenBank/DDBJ databases">
        <title>Genomic Encyclopedia of Type Strains, Phase IV (KMG-IV): sequencing the most valuable type-strain genomes for metagenomic binning, comparative biology and taxonomic classification.</title>
        <authorList>
            <person name="Goeker M."/>
        </authorList>
    </citation>
    <scope>NUCLEOTIDE SEQUENCE [LARGE SCALE GENOMIC DNA]</scope>
    <source>
        <strain evidence="1 2">DSM 101599</strain>
    </source>
</reference>
<evidence type="ECO:0000313" key="2">
    <source>
        <dbReference type="Proteomes" id="UP000745859"/>
    </source>
</evidence>
<proteinExistence type="predicted"/>
<keyword evidence="2" id="KW-1185">Reference proteome</keyword>
<organism evidence="1 2">
    <name type="scientific">Wenyingzhuangia heitensis</name>
    <dbReference type="NCBI Taxonomy" id="1487859"/>
    <lineage>
        <taxon>Bacteria</taxon>
        <taxon>Pseudomonadati</taxon>
        <taxon>Bacteroidota</taxon>
        <taxon>Flavobacteriia</taxon>
        <taxon>Flavobacteriales</taxon>
        <taxon>Flavobacteriaceae</taxon>
        <taxon>Wenyingzhuangia</taxon>
    </lineage>
</organism>
<protein>
    <submittedName>
        <fullName evidence="1">Uncharacterized protein</fullName>
    </submittedName>
</protein>
<sequence length="90" mass="10917">MEQFLDYYSFSAFIKDESLFFDTIAYSWIKEDLYILLEKKEGVYNIHFTSYPNRSEIAKKKPEALNTLIEDFKLDNNDHRKVIQQYLDYN</sequence>